<dbReference type="EMBL" id="BPLR01015583">
    <property type="protein sequence ID" value="GIY77162.1"/>
    <property type="molecule type" value="Genomic_DNA"/>
</dbReference>
<keyword evidence="2" id="KW-1185">Reference proteome</keyword>
<dbReference type="AlphaFoldDB" id="A0AAV4W3A5"/>
<evidence type="ECO:0000313" key="1">
    <source>
        <dbReference type="EMBL" id="GIY77162.1"/>
    </source>
</evidence>
<organism evidence="1 2">
    <name type="scientific">Caerostris extrusa</name>
    <name type="common">Bark spider</name>
    <name type="synonym">Caerostris bankana</name>
    <dbReference type="NCBI Taxonomy" id="172846"/>
    <lineage>
        <taxon>Eukaryota</taxon>
        <taxon>Metazoa</taxon>
        <taxon>Ecdysozoa</taxon>
        <taxon>Arthropoda</taxon>
        <taxon>Chelicerata</taxon>
        <taxon>Arachnida</taxon>
        <taxon>Araneae</taxon>
        <taxon>Araneomorphae</taxon>
        <taxon>Entelegynae</taxon>
        <taxon>Araneoidea</taxon>
        <taxon>Araneidae</taxon>
        <taxon>Caerostris</taxon>
    </lineage>
</organism>
<proteinExistence type="predicted"/>
<accession>A0AAV4W3A5</accession>
<protein>
    <submittedName>
        <fullName evidence="1">Uncharacterized protein</fullName>
    </submittedName>
</protein>
<name>A0AAV4W3A5_CAEEX</name>
<evidence type="ECO:0000313" key="2">
    <source>
        <dbReference type="Proteomes" id="UP001054945"/>
    </source>
</evidence>
<comment type="caution">
    <text evidence="1">The sequence shown here is derived from an EMBL/GenBank/DDBJ whole genome shotgun (WGS) entry which is preliminary data.</text>
</comment>
<reference evidence="1 2" key="1">
    <citation type="submission" date="2021-06" db="EMBL/GenBank/DDBJ databases">
        <title>Caerostris extrusa draft genome.</title>
        <authorList>
            <person name="Kono N."/>
            <person name="Arakawa K."/>
        </authorList>
    </citation>
    <scope>NUCLEOTIDE SEQUENCE [LARGE SCALE GENOMIC DNA]</scope>
</reference>
<gene>
    <name evidence="1" type="ORF">CEXT_172721</name>
</gene>
<dbReference type="Proteomes" id="UP001054945">
    <property type="component" value="Unassembled WGS sequence"/>
</dbReference>
<sequence length="192" mass="21581">MRRIRAVSSSSKRRIPQRIIAALSVDSTTRKRKRISQNPYSRILFPQNFGAKPSALSHTEMPSACAISLRPSGFPWRDSGSSRLTRNTFYPNFCAKPSALSIQRCPLSLCNISSQWDFPEEIRGFPLRLTCVHGSELIPLEFSLLVLCRSKIPLSNIPQDFPGFPLRLTCIHGSEFIPPEFSLLGTFAARPF</sequence>